<protein>
    <submittedName>
        <fullName evidence="3">Fatty acid desaturase</fullName>
        <ecNumber evidence="3">1.14.19.-</ecNumber>
    </submittedName>
</protein>
<keyword evidence="1" id="KW-0812">Transmembrane</keyword>
<dbReference type="RefSeq" id="WP_379879905.1">
    <property type="nucleotide sequence ID" value="NZ_JBHPON010000001.1"/>
</dbReference>
<organism evidence="3 4">
    <name type="scientific">Hyphococcus aureus</name>
    <dbReference type="NCBI Taxonomy" id="2666033"/>
    <lineage>
        <taxon>Bacteria</taxon>
        <taxon>Pseudomonadati</taxon>
        <taxon>Pseudomonadota</taxon>
        <taxon>Alphaproteobacteria</taxon>
        <taxon>Parvularculales</taxon>
        <taxon>Parvularculaceae</taxon>
        <taxon>Hyphococcus</taxon>
    </lineage>
</organism>
<accession>A0ABW1KSA9</accession>
<feature type="transmembrane region" description="Helical" evidence="1">
    <location>
        <begin position="192"/>
        <end position="214"/>
    </location>
</feature>
<keyword evidence="3" id="KW-0560">Oxidoreductase</keyword>
<keyword evidence="4" id="KW-1185">Reference proteome</keyword>
<evidence type="ECO:0000259" key="2">
    <source>
        <dbReference type="Pfam" id="PF00487"/>
    </source>
</evidence>
<dbReference type="Pfam" id="PF00487">
    <property type="entry name" value="FA_desaturase"/>
    <property type="match status" value="1"/>
</dbReference>
<dbReference type="GO" id="GO:0016491">
    <property type="term" value="F:oxidoreductase activity"/>
    <property type="evidence" value="ECO:0007669"/>
    <property type="project" value="UniProtKB-KW"/>
</dbReference>
<dbReference type="EC" id="1.14.19.-" evidence="3"/>
<gene>
    <name evidence="3" type="ORF">ACFMB1_04315</name>
</gene>
<sequence length="383" mass="42909">MTSTLRFMPNTLPAAVSRNFAKLQEAADHAAHNLSQGAAHAAADVRAEILRRIVSHCAQFQTVDLRRSIGQAALSLALYFGLMAGLFALVKTGNWPLALLASPVAGLLLVKLFTIQHDCGHGSYFKNKRANHALGFLISILTFTPYGFWRDAHNRHHASSGDLDRRGVGGVDTLTVEEYRALSPGKRIMYRVYRHPVVMIVIGAPLYFFILQRFPLAGPMPFAEIYHGMKLRQIWRSVATLNLALVLVYGALAFWLGLGTVALVVLPVVSIAAWAGTWLFFVQHQYEDTYWASRPEWNYAEAAIFGSSHYKLPTPLRWFSGNIGLHHIHHLASRIPNYRLMECYRASEDLLALPVMTIRDSIHCARLALWCTERRKMVSFSAA</sequence>
<feature type="transmembrane region" description="Helical" evidence="1">
    <location>
        <begin position="69"/>
        <end position="89"/>
    </location>
</feature>
<keyword evidence="1" id="KW-1133">Transmembrane helix</keyword>
<keyword evidence="1" id="KW-0472">Membrane</keyword>
<dbReference type="InterPro" id="IPR005804">
    <property type="entry name" value="FA_desaturase_dom"/>
</dbReference>
<comment type="caution">
    <text evidence="3">The sequence shown here is derived from an EMBL/GenBank/DDBJ whole genome shotgun (WGS) entry which is preliminary data.</text>
</comment>
<reference evidence="3 4" key="1">
    <citation type="submission" date="2024-09" db="EMBL/GenBank/DDBJ databases">
        <authorList>
            <person name="Zhang Z.-H."/>
        </authorList>
    </citation>
    <scope>NUCLEOTIDE SEQUENCE [LARGE SCALE GENOMIC DNA]</scope>
    <source>
        <strain evidence="3 4">HHTR114</strain>
    </source>
</reference>
<proteinExistence type="predicted"/>
<feature type="transmembrane region" description="Helical" evidence="1">
    <location>
        <begin position="261"/>
        <end position="281"/>
    </location>
</feature>
<evidence type="ECO:0000313" key="3">
    <source>
        <dbReference type="EMBL" id="MFC6034754.1"/>
    </source>
</evidence>
<dbReference type="PANTHER" id="PTHR19353">
    <property type="entry name" value="FATTY ACID DESATURASE 2"/>
    <property type="match status" value="1"/>
</dbReference>
<dbReference type="EMBL" id="JBHPON010000001">
    <property type="protein sequence ID" value="MFC6034754.1"/>
    <property type="molecule type" value="Genomic_DNA"/>
</dbReference>
<dbReference type="CDD" id="cd03507">
    <property type="entry name" value="Delta12-FADS-like"/>
    <property type="match status" value="1"/>
</dbReference>
<feature type="domain" description="Fatty acid desaturase" evidence="2">
    <location>
        <begin position="94"/>
        <end position="352"/>
    </location>
</feature>
<evidence type="ECO:0000313" key="4">
    <source>
        <dbReference type="Proteomes" id="UP001596116"/>
    </source>
</evidence>
<evidence type="ECO:0000256" key="1">
    <source>
        <dbReference type="SAM" id="Phobius"/>
    </source>
</evidence>
<name>A0ABW1KSA9_9PROT</name>
<feature type="transmembrane region" description="Helical" evidence="1">
    <location>
        <begin position="133"/>
        <end position="149"/>
    </location>
</feature>
<dbReference type="InterPro" id="IPR012171">
    <property type="entry name" value="Fatty_acid_desaturase"/>
</dbReference>
<feature type="transmembrane region" description="Helical" evidence="1">
    <location>
        <begin position="95"/>
        <end position="113"/>
    </location>
</feature>
<dbReference type="Proteomes" id="UP001596116">
    <property type="component" value="Unassembled WGS sequence"/>
</dbReference>
<feature type="transmembrane region" description="Helical" evidence="1">
    <location>
        <begin position="234"/>
        <end position="255"/>
    </location>
</feature>
<dbReference type="PANTHER" id="PTHR19353:SF73">
    <property type="entry name" value="FATTY ACID DESATURASE"/>
    <property type="match status" value="1"/>
</dbReference>